<organism evidence="1 2">
    <name type="scientific">Lupinus angustifolius</name>
    <name type="common">Narrow-leaved blue lupine</name>
    <dbReference type="NCBI Taxonomy" id="3871"/>
    <lineage>
        <taxon>Eukaryota</taxon>
        <taxon>Viridiplantae</taxon>
        <taxon>Streptophyta</taxon>
        <taxon>Embryophyta</taxon>
        <taxon>Tracheophyta</taxon>
        <taxon>Spermatophyta</taxon>
        <taxon>Magnoliopsida</taxon>
        <taxon>eudicotyledons</taxon>
        <taxon>Gunneridae</taxon>
        <taxon>Pentapetalae</taxon>
        <taxon>rosids</taxon>
        <taxon>fabids</taxon>
        <taxon>Fabales</taxon>
        <taxon>Fabaceae</taxon>
        <taxon>Papilionoideae</taxon>
        <taxon>50 kb inversion clade</taxon>
        <taxon>genistoids sensu lato</taxon>
        <taxon>core genistoids</taxon>
        <taxon>Genisteae</taxon>
        <taxon>Lupinus</taxon>
    </lineage>
</organism>
<evidence type="ECO:0000313" key="2">
    <source>
        <dbReference type="Proteomes" id="UP000188354"/>
    </source>
</evidence>
<sequence>MLGNEVAGNGGRLTCGSVGMVVGMFILGSGGKVVVDLGRDGIVGKVGITLLPCGNVGIEGKGGNDVGIEGKGGNDVGLGKVGMVGKFGEVVVCKRWRAPRLNLMLDKAKARRKDVMNNLVDAMANMDSENEDF</sequence>
<evidence type="ECO:0000313" key="1">
    <source>
        <dbReference type="EMBL" id="OIV91590.1"/>
    </source>
</evidence>
<dbReference type="Gramene" id="OIV91590">
    <property type="protein sequence ID" value="OIV91590"/>
    <property type="gene ID" value="TanjilG_09002"/>
</dbReference>
<keyword evidence="2" id="KW-1185">Reference proteome</keyword>
<dbReference type="EMBL" id="CM007379">
    <property type="protein sequence ID" value="OIV91590.1"/>
    <property type="molecule type" value="Genomic_DNA"/>
</dbReference>
<proteinExistence type="predicted"/>
<dbReference type="Proteomes" id="UP000188354">
    <property type="component" value="Chromosome LG19"/>
</dbReference>
<name>A0A4P1QPB8_LUPAN</name>
<accession>A0A4P1QPB8</accession>
<reference evidence="1 2" key="1">
    <citation type="journal article" date="2017" name="Plant Biotechnol. J.">
        <title>A comprehensive draft genome sequence for lupin (Lupinus angustifolius), an emerging health food: insights into plant-microbe interactions and legume evolution.</title>
        <authorList>
            <person name="Hane J.K."/>
            <person name="Ming Y."/>
            <person name="Kamphuis L.G."/>
            <person name="Nelson M.N."/>
            <person name="Garg G."/>
            <person name="Atkins C.A."/>
            <person name="Bayer P.E."/>
            <person name="Bravo A."/>
            <person name="Bringans S."/>
            <person name="Cannon S."/>
            <person name="Edwards D."/>
            <person name="Foley R."/>
            <person name="Gao L.L."/>
            <person name="Harrison M.J."/>
            <person name="Huang W."/>
            <person name="Hurgobin B."/>
            <person name="Li S."/>
            <person name="Liu C.W."/>
            <person name="McGrath A."/>
            <person name="Morahan G."/>
            <person name="Murray J."/>
            <person name="Weller J."/>
            <person name="Jian J."/>
            <person name="Singh K.B."/>
        </authorList>
    </citation>
    <scope>NUCLEOTIDE SEQUENCE [LARGE SCALE GENOMIC DNA]</scope>
    <source>
        <strain evidence="2">cv. Tanjil</strain>
        <tissue evidence="1">Whole plant</tissue>
    </source>
</reference>
<dbReference type="AlphaFoldDB" id="A0A4P1QPB8"/>
<protein>
    <submittedName>
        <fullName evidence="1">Uncharacterized protein</fullName>
    </submittedName>
</protein>
<gene>
    <name evidence="1" type="ORF">TanjilG_09002</name>
</gene>